<evidence type="ECO:0000256" key="13">
    <source>
        <dbReference type="ARBA" id="ARBA00023237"/>
    </source>
</evidence>
<evidence type="ECO:0000256" key="15">
    <source>
        <dbReference type="SAM" id="SignalP"/>
    </source>
</evidence>
<evidence type="ECO:0000256" key="4">
    <source>
        <dbReference type="ARBA" id="ARBA00022452"/>
    </source>
</evidence>
<comment type="caution">
    <text evidence="18">The sequence shown here is derived from an EMBL/GenBank/DDBJ whole genome shotgun (WGS) entry which is preliminary data.</text>
</comment>
<evidence type="ECO:0000256" key="7">
    <source>
        <dbReference type="ARBA" id="ARBA00022729"/>
    </source>
</evidence>
<evidence type="ECO:0000256" key="14">
    <source>
        <dbReference type="ARBA" id="ARBA00023288"/>
    </source>
</evidence>
<keyword evidence="5" id="KW-0762">Sugar transport</keyword>
<keyword evidence="6" id="KW-0812">Transmembrane</keyword>
<evidence type="ECO:0000256" key="8">
    <source>
        <dbReference type="ARBA" id="ARBA00023047"/>
    </source>
</evidence>
<evidence type="ECO:0000256" key="10">
    <source>
        <dbReference type="ARBA" id="ARBA00023114"/>
    </source>
</evidence>
<keyword evidence="3" id="KW-0813">Transport</keyword>
<keyword evidence="8" id="KW-0625">Polysaccharide transport</keyword>
<evidence type="ECO:0000256" key="2">
    <source>
        <dbReference type="ARBA" id="ARBA00009450"/>
    </source>
</evidence>
<evidence type="ECO:0000313" key="19">
    <source>
        <dbReference type="Proteomes" id="UP000634455"/>
    </source>
</evidence>
<dbReference type="Pfam" id="PF02563">
    <property type="entry name" value="Poly_export"/>
    <property type="match status" value="1"/>
</dbReference>
<gene>
    <name evidence="18" type="ORF">GCM10008927_20040</name>
</gene>
<organism evidence="18 19">
    <name type="scientific">Paramylibacter ulvae</name>
    <dbReference type="NCBI Taxonomy" id="1651968"/>
    <lineage>
        <taxon>Bacteria</taxon>
        <taxon>Pseudomonadati</taxon>
        <taxon>Pseudomonadota</taxon>
        <taxon>Alphaproteobacteria</taxon>
        <taxon>Rhodobacterales</taxon>
        <taxon>Paracoccaceae</taxon>
        <taxon>Paramylibacter</taxon>
    </lineage>
</organism>
<comment type="subcellular location">
    <subcellularLocation>
        <location evidence="1">Cell outer membrane</location>
        <topology evidence="1">Multi-pass membrane protein</topology>
    </subcellularLocation>
</comment>
<dbReference type="PANTHER" id="PTHR33619:SF3">
    <property type="entry name" value="POLYSACCHARIDE EXPORT PROTEIN GFCE-RELATED"/>
    <property type="match status" value="1"/>
</dbReference>
<proteinExistence type="inferred from homology"/>
<protein>
    <submittedName>
        <fullName evidence="18">Sugar ABC transporter substrate-binding protein</fullName>
    </submittedName>
</protein>
<feature type="chain" id="PRO_5046971371" evidence="15">
    <location>
        <begin position="21"/>
        <end position="373"/>
    </location>
</feature>
<evidence type="ECO:0000313" key="18">
    <source>
        <dbReference type="EMBL" id="GHA54239.1"/>
    </source>
</evidence>
<evidence type="ECO:0000259" key="17">
    <source>
        <dbReference type="Pfam" id="PF22461"/>
    </source>
</evidence>
<keyword evidence="9" id="KW-0406">Ion transport</keyword>
<keyword evidence="10" id="KW-0626">Porin</keyword>
<keyword evidence="19" id="KW-1185">Reference proteome</keyword>
<accession>A0ABQ3D341</accession>
<feature type="domain" description="Polysaccharide export protein N-terminal" evidence="16">
    <location>
        <begin position="81"/>
        <end position="159"/>
    </location>
</feature>
<evidence type="ECO:0000256" key="12">
    <source>
        <dbReference type="ARBA" id="ARBA00023139"/>
    </source>
</evidence>
<keyword evidence="13" id="KW-0998">Cell outer membrane</keyword>
<dbReference type="InterPro" id="IPR054765">
    <property type="entry name" value="SLBB_dom"/>
</dbReference>
<keyword evidence="12" id="KW-0564">Palmitate</keyword>
<keyword evidence="11" id="KW-0472">Membrane</keyword>
<keyword evidence="7 15" id="KW-0732">Signal</keyword>
<comment type="similarity">
    <text evidence="2">Belongs to the BexD/CtrA/VexA family.</text>
</comment>
<sequence>MNFSNVIKFATILGVSAALAGCAILPRTGPNKSEIYKGSVNKGGNAYVIGVDDRVAKTANLALRSGFSAEFRNSGAVVTDLVRPGDVLVISVYENVEIGVLGTAGVPSNLNEIQVDRSGNIFIPYAGRIRAAGRTPDNLRRILTNILASQTPDPQVIVRRASGGGSSVSVIGSGIQGVYPIEQETTHLSGMLARAGGVNTEPEVTRITVVRGKNRGSIWLRDLYEHVDQDIHLRPGDRIIVEEDIRRFSVLGAISSQGLTTFPKPTMSALEAVAYAGGLSGQTSDPTGVFVIRDEPASVANTVLDRSDITEPVRMAYVLNLTKANGLFTARDFDIRDGDTLYVTEAPYYQFTKVISSLLSPISAAGQINRTLN</sequence>
<feature type="signal peptide" evidence="15">
    <location>
        <begin position="1"/>
        <end position="20"/>
    </location>
</feature>
<evidence type="ECO:0000256" key="1">
    <source>
        <dbReference type="ARBA" id="ARBA00004571"/>
    </source>
</evidence>
<feature type="domain" description="SLBB" evidence="17">
    <location>
        <begin position="247"/>
        <end position="343"/>
    </location>
</feature>
<dbReference type="Proteomes" id="UP000634455">
    <property type="component" value="Unassembled WGS sequence"/>
</dbReference>
<evidence type="ECO:0000256" key="3">
    <source>
        <dbReference type="ARBA" id="ARBA00022448"/>
    </source>
</evidence>
<evidence type="ECO:0000256" key="5">
    <source>
        <dbReference type="ARBA" id="ARBA00022597"/>
    </source>
</evidence>
<dbReference type="Gene3D" id="3.10.560.10">
    <property type="entry name" value="Outer membrane lipoprotein wza domain like"/>
    <property type="match status" value="2"/>
</dbReference>
<dbReference type="InterPro" id="IPR003715">
    <property type="entry name" value="Poly_export_N"/>
</dbReference>
<dbReference type="Gene3D" id="3.30.1950.10">
    <property type="entry name" value="wza like domain"/>
    <property type="match status" value="1"/>
</dbReference>
<dbReference type="Pfam" id="PF22461">
    <property type="entry name" value="SLBB_2"/>
    <property type="match status" value="1"/>
</dbReference>
<dbReference type="RefSeq" id="WP_189640592.1">
    <property type="nucleotide sequence ID" value="NZ_BMZF01000005.1"/>
</dbReference>
<reference evidence="19" key="1">
    <citation type="journal article" date="2019" name="Int. J. Syst. Evol. Microbiol.">
        <title>The Global Catalogue of Microorganisms (GCM) 10K type strain sequencing project: providing services to taxonomists for standard genome sequencing and annotation.</title>
        <authorList>
            <consortium name="The Broad Institute Genomics Platform"/>
            <consortium name="The Broad Institute Genome Sequencing Center for Infectious Disease"/>
            <person name="Wu L."/>
            <person name="Ma J."/>
        </authorList>
    </citation>
    <scope>NUCLEOTIDE SEQUENCE [LARGE SCALE GENOMIC DNA]</scope>
    <source>
        <strain evidence="19">KCTC 32465</strain>
    </source>
</reference>
<dbReference type="EMBL" id="BMZF01000005">
    <property type="protein sequence ID" value="GHA54239.1"/>
    <property type="molecule type" value="Genomic_DNA"/>
</dbReference>
<dbReference type="PANTHER" id="PTHR33619">
    <property type="entry name" value="POLYSACCHARIDE EXPORT PROTEIN GFCE-RELATED"/>
    <property type="match status" value="1"/>
</dbReference>
<evidence type="ECO:0000256" key="6">
    <source>
        <dbReference type="ARBA" id="ARBA00022692"/>
    </source>
</evidence>
<dbReference type="InterPro" id="IPR049712">
    <property type="entry name" value="Poly_export"/>
</dbReference>
<evidence type="ECO:0000256" key="11">
    <source>
        <dbReference type="ARBA" id="ARBA00023136"/>
    </source>
</evidence>
<name>A0ABQ3D341_9RHOB</name>
<evidence type="ECO:0000256" key="9">
    <source>
        <dbReference type="ARBA" id="ARBA00023065"/>
    </source>
</evidence>
<keyword evidence="4" id="KW-1134">Transmembrane beta strand</keyword>
<evidence type="ECO:0000259" key="16">
    <source>
        <dbReference type="Pfam" id="PF02563"/>
    </source>
</evidence>
<keyword evidence="14" id="KW-0449">Lipoprotein</keyword>